<keyword evidence="5" id="KW-0597">Phosphoprotein</keyword>
<keyword evidence="9 12" id="KW-1133">Transmembrane helix</keyword>
<dbReference type="InterPro" id="IPR050351">
    <property type="entry name" value="BphY/WalK/GraS-like"/>
</dbReference>
<dbReference type="Pfam" id="PF02518">
    <property type="entry name" value="HATPase_c"/>
    <property type="match status" value="1"/>
</dbReference>
<evidence type="ECO:0000256" key="7">
    <source>
        <dbReference type="ARBA" id="ARBA00022692"/>
    </source>
</evidence>
<dbReference type="InterPro" id="IPR036890">
    <property type="entry name" value="HATPase_C_sf"/>
</dbReference>
<evidence type="ECO:0000256" key="10">
    <source>
        <dbReference type="ARBA" id="ARBA00023012"/>
    </source>
</evidence>
<dbReference type="GO" id="GO:0005886">
    <property type="term" value="C:plasma membrane"/>
    <property type="evidence" value="ECO:0007669"/>
    <property type="project" value="UniProtKB-SubCell"/>
</dbReference>
<reference evidence="14 15" key="1">
    <citation type="journal article" date="2019" name="Anaerobe">
        <title>Detection of Robinsoniella peoriensis in multiple bone samples of a trauma patient.</title>
        <authorList>
            <person name="Schrottner P."/>
            <person name="Hartwich K."/>
            <person name="Bunk B."/>
            <person name="Schober I."/>
            <person name="Helbig S."/>
            <person name="Rudolph W.W."/>
            <person name="Gunzer F."/>
        </authorList>
    </citation>
    <scope>NUCLEOTIDE SEQUENCE [LARGE SCALE GENOMIC DNA]</scope>
    <source>
        <strain evidence="14 15">DSM 106044</strain>
    </source>
</reference>
<dbReference type="CDD" id="cd00082">
    <property type="entry name" value="HisKA"/>
    <property type="match status" value="1"/>
</dbReference>
<dbReference type="GO" id="GO:0004721">
    <property type="term" value="F:phosphoprotein phosphatase activity"/>
    <property type="evidence" value="ECO:0007669"/>
    <property type="project" value="TreeGrafter"/>
</dbReference>
<keyword evidence="7 12" id="KW-0812">Transmembrane</keyword>
<protein>
    <recommendedName>
        <fullName evidence="3">histidine kinase</fullName>
        <ecNumber evidence="3">2.7.13.3</ecNumber>
    </recommendedName>
</protein>
<keyword evidence="8 14" id="KW-0418">Kinase</keyword>
<proteinExistence type="predicted"/>
<gene>
    <name evidence="14" type="primary">graS_2</name>
    <name evidence="14" type="ORF">DSM106044_03883</name>
</gene>
<dbReference type="STRING" id="180332.GCA_000797495_02933"/>
<evidence type="ECO:0000256" key="8">
    <source>
        <dbReference type="ARBA" id="ARBA00022777"/>
    </source>
</evidence>
<feature type="transmembrane region" description="Helical" evidence="12">
    <location>
        <begin position="21"/>
        <end position="38"/>
    </location>
</feature>
<dbReference type="GO" id="GO:0016036">
    <property type="term" value="P:cellular response to phosphate starvation"/>
    <property type="evidence" value="ECO:0007669"/>
    <property type="project" value="TreeGrafter"/>
</dbReference>
<comment type="caution">
    <text evidence="14">The sequence shown here is derived from an EMBL/GenBank/DDBJ whole genome shotgun (WGS) entry which is preliminary data.</text>
</comment>
<dbReference type="EMBL" id="QGQD01000072">
    <property type="protein sequence ID" value="TLC99283.1"/>
    <property type="molecule type" value="Genomic_DNA"/>
</dbReference>
<evidence type="ECO:0000256" key="12">
    <source>
        <dbReference type="SAM" id="Phobius"/>
    </source>
</evidence>
<dbReference type="PRINTS" id="PR00344">
    <property type="entry name" value="BCTRLSENSOR"/>
</dbReference>
<keyword evidence="15" id="KW-1185">Reference proteome</keyword>
<comment type="subcellular location">
    <subcellularLocation>
        <location evidence="2">Cell membrane</location>
        <topology evidence="2">Multi-pass membrane protein</topology>
    </subcellularLocation>
</comment>
<keyword evidence="11 12" id="KW-0472">Membrane</keyword>
<sequence length="337" mass="39617">MEKIKEYKIIGRYIIDHLMQILAIFIFSFIFLLIFYLYGIPAKIYSYAFLLCFAVGAVMCMISYWKYRSKHLALYGLFGRITVECNDFPNAGNLLEKDYQEILLKLFRYSAQEKEQEERSKKDMMDYYTLWAHQIKTPITAMRLLIQVEDNARNQGLLQQLLKIERYVDMVLQYLRMENMSADLKLQEYKVLDLVRKAVKQDSSVFIYRKIPFELKEMDNTVITDEKWMVFVIEQILSNSLKYTNEGKISVYMDPDERETLIIEDTGIGIQEEDLPRIFENGFTGYNGRMGKKSTGIGLYLCKKILDRLGHSIKVSSKVGQGTRIAIDLYREHLETE</sequence>
<evidence type="ECO:0000256" key="4">
    <source>
        <dbReference type="ARBA" id="ARBA00022475"/>
    </source>
</evidence>
<dbReference type="AlphaFoldDB" id="A0A4U8Q4V8"/>
<dbReference type="InterPro" id="IPR003661">
    <property type="entry name" value="HisK_dim/P_dom"/>
</dbReference>
<evidence type="ECO:0000256" key="9">
    <source>
        <dbReference type="ARBA" id="ARBA00022989"/>
    </source>
</evidence>
<evidence type="ECO:0000256" key="11">
    <source>
        <dbReference type="ARBA" id="ARBA00023136"/>
    </source>
</evidence>
<evidence type="ECO:0000313" key="15">
    <source>
        <dbReference type="Proteomes" id="UP000306509"/>
    </source>
</evidence>
<dbReference type="PANTHER" id="PTHR45453:SF2">
    <property type="entry name" value="HISTIDINE KINASE"/>
    <property type="match status" value="1"/>
</dbReference>
<comment type="catalytic activity">
    <reaction evidence="1">
        <text>ATP + protein L-histidine = ADP + protein N-phospho-L-histidine.</text>
        <dbReference type="EC" id="2.7.13.3"/>
    </reaction>
</comment>
<dbReference type="InterPro" id="IPR004358">
    <property type="entry name" value="Sig_transdc_His_kin-like_C"/>
</dbReference>
<dbReference type="RefSeq" id="WP_138003449.1">
    <property type="nucleotide sequence ID" value="NZ_CAUSDN010000203.1"/>
</dbReference>
<dbReference type="Proteomes" id="UP000306509">
    <property type="component" value="Unassembled WGS sequence"/>
</dbReference>
<evidence type="ECO:0000256" key="3">
    <source>
        <dbReference type="ARBA" id="ARBA00012438"/>
    </source>
</evidence>
<dbReference type="Gene3D" id="3.30.565.10">
    <property type="entry name" value="Histidine kinase-like ATPase, C-terminal domain"/>
    <property type="match status" value="1"/>
</dbReference>
<dbReference type="PROSITE" id="PS50109">
    <property type="entry name" value="HIS_KIN"/>
    <property type="match status" value="1"/>
</dbReference>
<dbReference type="GO" id="GO:0000155">
    <property type="term" value="F:phosphorelay sensor kinase activity"/>
    <property type="evidence" value="ECO:0007669"/>
    <property type="project" value="InterPro"/>
</dbReference>
<feature type="domain" description="Histidine kinase" evidence="13">
    <location>
        <begin position="130"/>
        <end position="333"/>
    </location>
</feature>
<keyword evidence="6 14" id="KW-0808">Transferase</keyword>
<feature type="transmembrane region" description="Helical" evidence="12">
    <location>
        <begin position="44"/>
        <end position="65"/>
    </location>
</feature>
<evidence type="ECO:0000256" key="2">
    <source>
        <dbReference type="ARBA" id="ARBA00004651"/>
    </source>
</evidence>
<dbReference type="SMART" id="SM00387">
    <property type="entry name" value="HATPase_c"/>
    <property type="match status" value="1"/>
</dbReference>
<keyword evidence="10" id="KW-0902">Two-component regulatory system</keyword>
<accession>A0A4U8Q4V8</accession>
<organism evidence="14 15">
    <name type="scientific">Robinsoniella peoriensis</name>
    <dbReference type="NCBI Taxonomy" id="180332"/>
    <lineage>
        <taxon>Bacteria</taxon>
        <taxon>Bacillati</taxon>
        <taxon>Bacillota</taxon>
        <taxon>Clostridia</taxon>
        <taxon>Lachnospirales</taxon>
        <taxon>Lachnospiraceae</taxon>
        <taxon>Robinsoniella</taxon>
    </lineage>
</organism>
<evidence type="ECO:0000256" key="6">
    <source>
        <dbReference type="ARBA" id="ARBA00022679"/>
    </source>
</evidence>
<evidence type="ECO:0000256" key="1">
    <source>
        <dbReference type="ARBA" id="ARBA00000085"/>
    </source>
</evidence>
<dbReference type="InterPro" id="IPR005467">
    <property type="entry name" value="His_kinase_dom"/>
</dbReference>
<evidence type="ECO:0000313" key="14">
    <source>
        <dbReference type="EMBL" id="TLC99283.1"/>
    </source>
</evidence>
<evidence type="ECO:0000259" key="13">
    <source>
        <dbReference type="PROSITE" id="PS50109"/>
    </source>
</evidence>
<evidence type="ECO:0000256" key="5">
    <source>
        <dbReference type="ARBA" id="ARBA00022553"/>
    </source>
</evidence>
<name>A0A4U8Q4V8_9FIRM</name>
<dbReference type="InterPro" id="IPR003594">
    <property type="entry name" value="HATPase_dom"/>
</dbReference>
<keyword evidence="4" id="KW-1003">Cell membrane</keyword>
<dbReference type="SUPFAM" id="SSF55874">
    <property type="entry name" value="ATPase domain of HSP90 chaperone/DNA topoisomerase II/histidine kinase"/>
    <property type="match status" value="1"/>
</dbReference>
<dbReference type="EC" id="2.7.13.3" evidence="3"/>
<dbReference type="PANTHER" id="PTHR45453">
    <property type="entry name" value="PHOSPHATE REGULON SENSOR PROTEIN PHOR"/>
    <property type="match status" value="1"/>
</dbReference>